<evidence type="ECO:0000256" key="3">
    <source>
        <dbReference type="ARBA" id="ARBA00022475"/>
    </source>
</evidence>
<dbReference type="STRING" id="198092.SAMN02745194_03795"/>
<protein>
    <submittedName>
        <fullName evidence="10">Branched-chain amino acid transport system permease protein</fullName>
    </submittedName>
</protein>
<keyword evidence="3" id="KW-1003">Cell membrane</keyword>
<evidence type="ECO:0000256" key="7">
    <source>
        <dbReference type="ARBA" id="ARBA00023136"/>
    </source>
</evidence>
<dbReference type="InterPro" id="IPR052157">
    <property type="entry name" value="BCAA_transport_permease"/>
</dbReference>
<evidence type="ECO:0000313" key="11">
    <source>
        <dbReference type="Proteomes" id="UP000184387"/>
    </source>
</evidence>
<evidence type="ECO:0000256" key="6">
    <source>
        <dbReference type="ARBA" id="ARBA00022989"/>
    </source>
</evidence>
<dbReference type="GO" id="GO:0005886">
    <property type="term" value="C:plasma membrane"/>
    <property type="evidence" value="ECO:0007669"/>
    <property type="project" value="UniProtKB-SubCell"/>
</dbReference>
<feature type="transmembrane region" description="Helical" evidence="9">
    <location>
        <begin position="99"/>
        <end position="121"/>
    </location>
</feature>
<name>A0A1M6NGS7_9PROT</name>
<dbReference type="RefSeq" id="WP_073137626.1">
    <property type="nucleotide sequence ID" value="NZ_FQZF01000026.1"/>
</dbReference>
<dbReference type="InterPro" id="IPR001851">
    <property type="entry name" value="ABC_transp_permease"/>
</dbReference>
<keyword evidence="2" id="KW-0813">Transport</keyword>
<dbReference type="GO" id="GO:0006865">
    <property type="term" value="P:amino acid transport"/>
    <property type="evidence" value="ECO:0007669"/>
    <property type="project" value="UniProtKB-KW"/>
</dbReference>
<feature type="transmembrane region" description="Helical" evidence="9">
    <location>
        <begin position="6"/>
        <end position="29"/>
    </location>
</feature>
<organism evidence="10 11">
    <name type="scientific">Muricoccus roseus</name>
    <dbReference type="NCBI Taxonomy" id="198092"/>
    <lineage>
        <taxon>Bacteria</taxon>
        <taxon>Pseudomonadati</taxon>
        <taxon>Pseudomonadota</taxon>
        <taxon>Alphaproteobacteria</taxon>
        <taxon>Acetobacterales</taxon>
        <taxon>Roseomonadaceae</taxon>
        <taxon>Muricoccus</taxon>
    </lineage>
</organism>
<dbReference type="PANTHER" id="PTHR11795:SF445">
    <property type="entry name" value="AMINO ACID ABC TRANSPORTER PERMEASE PROTEIN"/>
    <property type="match status" value="1"/>
</dbReference>
<evidence type="ECO:0000256" key="9">
    <source>
        <dbReference type="SAM" id="Phobius"/>
    </source>
</evidence>
<feature type="transmembrane region" description="Helical" evidence="9">
    <location>
        <begin position="147"/>
        <end position="165"/>
    </location>
</feature>
<dbReference type="EMBL" id="FQZF01000026">
    <property type="protein sequence ID" value="SHJ94899.1"/>
    <property type="molecule type" value="Genomic_DNA"/>
</dbReference>
<keyword evidence="4 9" id="KW-0812">Transmembrane</keyword>
<dbReference type="Pfam" id="PF02653">
    <property type="entry name" value="BPD_transp_2"/>
    <property type="match status" value="1"/>
</dbReference>
<keyword evidence="11" id="KW-1185">Reference proteome</keyword>
<accession>A0A1M6NGS7</accession>
<dbReference type="Proteomes" id="UP000184387">
    <property type="component" value="Unassembled WGS sequence"/>
</dbReference>
<sequence>MDPDLALLLNGIVSGLLLGGLYAAAAAGLSISFGMLDVVNIAHPAFMVLGALLVALLWGATGIDPLILSVLLTPAFWALGAAIYVVYHHFFERRGDEAIQGLAFFFGVMFIIEVGLVLAIGPEQHFADAAYAGITWRLGEIDLPLRMLVPALVAFAAIGGLALFLRRSFTGRAIAAVAQDREALRLLAIDPVRIKRLAFGISIAMAALAGGALVVVQPVDAWSGHVFIGRVFAVVIMGGLSSLGGCVLAALAFGVVENVTASFYGPSWSPAVAFGCLLLVLAIRPQGFFGRVA</sequence>
<dbReference type="OrthoDB" id="9778908at2"/>
<comment type="subcellular location">
    <subcellularLocation>
        <location evidence="1">Cell membrane</location>
        <topology evidence="1">Multi-pass membrane protein</topology>
    </subcellularLocation>
</comment>
<gene>
    <name evidence="10" type="ORF">SAMN02745194_03795</name>
</gene>
<feature type="transmembrane region" description="Helical" evidence="9">
    <location>
        <begin position="197"/>
        <end position="219"/>
    </location>
</feature>
<feature type="transmembrane region" description="Helical" evidence="9">
    <location>
        <begin position="231"/>
        <end position="256"/>
    </location>
</feature>
<dbReference type="CDD" id="cd06582">
    <property type="entry name" value="TM_PBP1_LivH_like"/>
    <property type="match status" value="1"/>
</dbReference>
<keyword evidence="7 9" id="KW-0472">Membrane</keyword>
<feature type="transmembrane region" description="Helical" evidence="9">
    <location>
        <begin position="263"/>
        <end position="283"/>
    </location>
</feature>
<keyword evidence="5" id="KW-0029">Amino-acid transport</keyword>
<dbReference type="GO" id="GO:0022857">
    <property type="term" value="F:transmembrane transporter activity"/>
    <property type="evidence" value="ECO:0007669"/>
    <property type="project" value="InterPro"/>
</dbReference>
<evidence type="ECO:0000256" key="8">
    <source>
        <dbReference type="ARBA" id="ARBA00037998"/>
    </source>
</evidence>
<reference evidence="10 11" key="1">
    <citation type="submission" date="2016-11" db="EMBL/GenBank/DDBJ databases">
        <authorList>
            <person name="Jaros S."/>
            <person name="Januszkiewicz K."/>
            <person name="Wedrychowicz H."/>
        </authorList>
    </citation>
    <scope>NUCLEOTIDE SEQUENCE [LARGE SCALE GENOMIC DNA]</scope>
    <source>
        <strain evidence="10 11">DSM 14916</strain>
    </source>
</reference>
<feature type="transmembrane region" description="Helical" evidence="9">
    <location>
        <begin position="66"/>
        <end position="87"/>
    </location>
</feature>
<comment type="similarity">
    <text evidence="8">Belongs to the binding-protein-dependent transport system permease family. LivHM subfamily.</text>
</comment>
<feature type="transmembrane region" description="Helical" evidence="9">
    <location>
        <begin position="41"/>
        <end position="60"/>
    </location>
</feature>
<keyword evidence="6 9" id="KW-1133">Transmembrane helix</keyword>
<dbReference type="AlphaFoldDB" id="A0A1M6NGS7"/>
<evidence type="ECO:0000313" key="10">
    <source>
        <dbReference type="EMBL" id="SHJ94899.1"/>
    </source>
</evidence>
<proteinExistence type="inferred from homology"/>
<evidence type="ECO:0000256" key="5">
    <source>
        <dbReference type="ARBA" id="ARBA00022970"/>
    </source>
</evidence>
<dbReference type="PANTHER" id="PTHR11795">
    <property type="entry name" value="BRANCHED-CHAIN AMINO ACID TRANSPORT SYSTEM PERMEASE PROTEIN LIVH"/>
    <property type="match status" value="1"/>
</dbReference>
<evidence type="ECO:0000256" key="4">
    <source>
        <dbReference type="ARBA" id="ARBA00022692"/>
    </source>
</evidence>
<evidence type="ECO:0000256" key="1">
    <source>
        <dbReference type="ARBA" id="ARBA00004651"/>
    </source>
</evidence>
<evidence type="ECO:0000256" key="2">
    <source>
        <dbReference type="ARBA" id="ARBA00022448"/>
    </source>
</evidence>